<keyword evidence="1" id="KW-0812">Transmembrane</keyword>
<evidence type="ECO:0000313" key="3">
    <source>
        <dbReference type="Proteomes" id="UP000183975"/>
    </source>
</evidence>
<gene>
    <name evidence="2" type="ORF">SAMN02745138_00014</name>
</gene>
<sequence length="284" mass="31852">MIPKKYLLLLAGLVWGAAGFNILRLGLLAYVGLVKPLYLLLSVAVFVIFQKMVFGKLVQKHTARILAYDAPKVWFWHFFDRKSFLIMAFMMTVGISLRKFSLVPMDFIAFFYTGLGASLLLAGILFLRQFFLTLTDNTKEVIHMDFQKLISSSFHYAIAGLTCGVFYREFTKFNAFTGKTTLAFTHLHLLVMGTLLFLILAAIALHTDLAEQARFQQFRKVYAVALPFMVVMFFVRGILQVLQTPLSTGANAAISGIAGISHILMTAALVLLFLALRRCTPKKA</sequence>
<feature type="transmembrane region" description="Helical" evidence="1">
    <location>
        <begin position="187"/>
        <end position="209"/>
    </location>
</feature>
<feature type="transmembrane region" description="Helical" evidence="1">
    <location>
        <begin position="37"/>
        <end position="54"/>
    </location>
</feature>
<keyword evidence="1" id="KW-0472">Membrane</keyword>
<accession>A0A1M6JZA3</accession>
<evidence type="ECO:0000256" key="1">
    <source>
        <dbReference type="SAM" id="Phobius"/>
    </source>
</evidence>
<evidence type="ECO:0000313" key="2">
    <source>
        <dbReference type="EMBL" id="SHJ51978.1"/>
    </source>
</evidence>
<feature type="transmembrane region" description="Helical" evidence="1">
    <location>
        <begin position="84"/>
        <end position="101"/>
    </location>
</feature>
<dbReference type="Proteomes" id="UP000183975">
    <property type="component" value="Unassembled WGS sequence"/>
</dbReference>
<dbReference type="EMBL" id="FRAH01000003">
    <property type="protein sequence ID" value="SHJ51978.1"/>
    <property type="molecule type" value="Genomic_DNA"/>
</dbReference>
<keyword evidence="3" id="KW-1185">Reference proteome</keyword>
<feature type="transmembrane region" description="Helical" evidence="1">
    <location>
        <begin position="107"/>
        <end position="128"/>
    </location>
</feature>
<dbReference type="AlphaFoldDB" id="A0A1M6JZA3"/>
<reference evidence="2 3" key="1">
    <citation type="submission" date="2016-11" db="EMBL/GenBank/DDBJ databases">
        <authorList>
            <person name="Jaros S."/>
            <person name="Januszkiewicz K."/>
            <person name="Wedrychowicz H."/>
        </authorList>
    </citation>
    <scope>NUCLEOTIDE SEQUENCE [LARGE SCALE GENOMIC DNA]</scope>
    <source>
        <strain evidence="2 3">DSM 14214</strain>
    </source>
</reference>
<feature type="transmembrane region" description="Helical" evidence="1">
    <location>
        <begin position="221"/>
        <end position="242"/>
    </location>
</feature>
<dbReference type="InterPro" id="IPR021299">
    <property type="entry name" value="DUF2871"/>
</dbReference>
<proteinExistence type="predicted"/>
<organism evidence="2 3">
    <name type="scientific">Anaerotignum lactatifermentans DSM 14214</name>
    <dbReference type="NCBI Taxonomy" id="1121323"/>
    <lineage>
        <taxon>Bacteria</taxon>
        <taxon>Bacillati</taxon>
        <taxon>Bacillota</taxon>
        <taxon>Clostridia</taxon>
        <taxon>Lachnospirales</taxon>
        <taxon>Anaerotignaceae</taxon>
        <taxon>Anaerotignum</taxon>
    </lineage>
</organism>
<protein>
    <submittedName>
        <fullName evidence="2">Uncharacterized protein</fullName>
    </submittedName>
</protein>
<dbReference type="RefSeq" id="WP_072847953.1">
    <property type="nucleotide sequence ID" value="NZ_FRAH01000003.1"/>
</dbReference>
<keyword evidence="1" id="KW-1133">Transmembrane helix</keyword>
<feature type="transmembrane region" description="Helical" evidence="1">
    <location>
        <begin position="254"/>
        <end position="276"/>
    </location>
</feature>
<feature type="transmembrane region" description="Helical" evidence="1">
    <location>
        <begin position="149"/>
        <end position="167"/>
    </location>
</feature>
<dbReference type="Pfam" id="PF11070">
    <property type="entry name" value="DUF2871"/>
    <property type="match status" value="1"/>
</dbReference>
<name>A0A1M6JZA3_9FIRM</name>
<feature type="transmembrane region" description="Helical" evidence="1">
    <location>
        <begin position="7"/>
        <end position="31"/>
    </location>
</feature>